<dbReference type="Pfam" id="PF04965">
    <property type="entry name" value="GPW_gp25"/>
    <property type="match status" value="1"/>
</dbReference>
<accession>A0ABU5DG66</accession>
<sequence>MASNPLPNGRHLAFPFRIGSDGRSAAPKSDADQVRDELLQLLLTAPGERLFLPEFGGGVRRLVFEPASDVLRGVVKARITNALSRWLATRLTVELIDVTFDDPSSQLEVTVKYRPAGSPDSRVVKFQRSGG</sequence>
<organism evidence="2 3">
    <name type="scientific">Roseateles agri</name>
    <dbReference type="NCBI Taxonomy" id="3098619"/>
    <lineage>
        <taxon>Bacteria</taxon>
        <taxon>Pseudomonadati</taxon>
        <taxon>Pseudomonadota</taxon>
        <taxon>Betaproteobacteria</taxon>
        <taxon>Burkholderiales</taxon>
        <taxon>Sphaerotilaceae</taxon>
        <taxon>Roseateles</taxon>
    </lineage>
</organism>
<dbReference type="Gene3D" id="3.10.450.40">
    <property type="match status" value="1"/>
</dbReference>
<feature type="domain" description="IraD/Gp25-like" evidence="1">
    <location>
        <begin position="29"/>
        <end position="114"/>
    </location>
</feature>
<dbReference type="InterPro" id="IPR007048">
    <property type="entry name" value="IraD/Gp25-like"/>
</dbReference>
<dbReference type="EMBL" id="JAXCLA010000004">
    <property type="protein sequence ID" value="MDY0745281.1"/>
    <property type="molecule type" value="Genomic_DNA"/>
</dbReference>
<keyword evidence="3" id="KW-1185">Reference proteome</keyword>
<evidence type="ECO:0000313" key="2">
    <source>
        <dbReference type="EMBL" id="MDY0745281.1"/>
    </source>
</evidence>
<proteinExistence type="predicted"/>
<protein>
    <submittedName>
        <fullName evidence="2">GPW/gp25 family protein</fullName>
    </submittedName>
</protein>
<reference evidence="2 3" key="1">
    <citation type="submission" date="2023-11" db="EMBL/GenBank/DDBJ databases">
        <title>Paucibacter sp. nov., isolated from fresh soil in Korea.</title>
        <authorList>
            <person name="Le N.T.T."/>
        </authorList>
    </citation>
    <scope>NUCLEOTIDE SEQUENCE [LARGE SCALE GENOMIC DNA]</scope>
    <source>
        <strain evidence="2 3">R3-3</strain>
    </source>
</reference>
<gene>
    <name evidence="2" type="ORF">SNE35_12235</name>
</gene>
<evidence type="ECO:0000259" key="1">
    <source>
        <dbReference type="Pfam" id="PF04965"/>
    </source>
</evidence>
<evidence type="ECO:0000313" key="3">
    <source>
        <dbReference type="Proteomes" id="UP001285263"/>
    </source>
</evidence>
<dbReference type="SUPFAM" id="SSF160719">
    <property type="entry name" value="gpW/gp25-like"/>
    <property type="match status" value="1"/>
</dbReference>
<comment type="caution">
    <text evidence="2">The sequence shown here is derived from an EMBL/GenBank/DDBJ whole genome shotgun (WGS) entry which is preliminary data.</text>
</comment>
<dbReference type="Proteomes" id="UP001285263">
    <property type="component" value="Unassembled WGS sequence"/>
</dbReference>
<dbReference type="RefSeq" id="WP_320423191.1">
    <property type="nucleotide sequence ID" value="NZ_JAXCLA010000004.1"/>
</dbReference>
<name>A0ABU5DG66_9BURK</name>